<proteinExistence type="predicted"/>
<evidence type="ECO:0000256" key="1">
    <source>
        <dbReference type="SAM" id="Phobius"/>
    </source>
</evidence>
<dbReference type="AlphaFoldDB" id="A0A133UFA6"/>
<keyword evidence="1" id="KW-0472">Membrane</keyword>
<evidence type="ECO:0000313" key="3">
    <source>
        <dbReference type="Proteomes" id="UP000070657"/>
    </source>
</evidence>
<name>A0A133UFA6_9EURY</name>
<reference evidence="2 3" key="1">
    <citation type="journal article" date="2016" name="Sci. Rep.">
        <title>Metabolic traits of an uncultured archaeal lineage -MSBL1- from brine pools of the Red Sea.</title>
        <authorList>
            <person name="Mwirichia R."/>
            <person name="Alam I."/>
            <person name="Rashid M."/>
            <person name="Vinu M."/>
            <person name="Ba-Alawi W."/>
            <person name="Anthony Kamau A."/>
            <person name="Kamanda Ngugi D."/>
            <person name="Goker M."/>
            <person name="Klenk H.P."/>
            <person name="Bajic V."/>
            <person name="Stingl U."/>
        </authorList>
    </citation>
    <scope>NUCLEOTIDE SEQUENCE [LARGE SCALE GENOMIC DNA]</scope>
    <source>
        <strain evidence="2">SCGC-AAA259E22</strain>
    </source>
</reference>
<keyword evidence="1" id="KW-1133">Transmembrane helix</keyword>
<feature type="transmembrane region" description="Helical" evidence="1">
    <location>
        <begin position="12"/>
        <end position="32"/>
    </location>
</feature>
<evidence type="ECO:0000313" key="2">
    <source>
        <dbReference type="EMBL" id="KXA92786.1"/>
    </source>
</evidence>
<dbReference type="EMBL" id="LHXP01000046">
    <property type="protein sequence ID" value="KXA92786.1"/>
    <property type="molecule type" value="Genomic_DNA"/>
</dbReference>
<gene>
    <name evidence="2" type="ORF">AKJ66_03545</name>
</gene>
<accession>A0A133UFA6</accession>
<protein>
    <submittedName>
        <fullName evidence="2">Uncharacterized protein</fullName>
    </submittedName>
</protein>
<dbReference type="Proteomes" id="UP000070657">
    <property type="component" value="Unassembled WGS sequence"/>
</dbReference>
<comment type="caution">
    <text evidence="2">The sequence shown here is derived from an EMBL/GenBank/DDBJ whole genome shotgun (WGS) entry which is preliminary data.</text>
</comment>
<keyword evidence="3" id="KW-1185">Reference proteome</keyword>
<sequence>MQEEERGVTVGTAVLIIAIVAAGIGGGLYLVTQFGDSEEKNRRDKVKGKFIQSLKPENTIVYAFEHLDVRTDTVEILSTELADPENSKYSELISDENMPGRVWVIKLSALTRKTGLDSERSNRWIERQITCILNAKTGFLHGILSNPQIRVLRLGPLNFAHIPSPSSGPVLGLVEGNVTVKNTGGSPLYISGMNVTISGEKVHGVPYEPGPEVSENSKVYVVSPGDRKTITMYFENYLEERGEYRGKCFEPGTYTARFTLLERSEGGSKVIGSDSKEITIGEPKSPVEGLNLKLFRKGDGDLNVGETVEFLAVLENTGSLSKHVKWGTPPSIRIYDKSGELVGRYPSVTLPVLQTTLGGR</sequence>
<keyword evidence="1" id="KW-0812">Transmembrane</keyword>
<organism evidence="2 3">
    <name type="scientific">candidate division MSBL1 archaeon SCGC-AAA259E22</name>
    <dbReference type="NCBI Taxonomy" id="1698265"/>
    <lineage>
        <taxon>Archaea</taxon>
        <taxon>Methanobacteriati</taxon>
        <taxon>Methanobacteriota</taxon>
        <taxon>candidate division MSBL1</taxon>
    </lineage>
</organism>